<evidence type="ECO:0000256" key="1">
    <source>
        <dbReference type="ARBA" id="ARBA00022598"/>
    </source>
</evidence>
<dbReference type="RefSeq" id="WP_063554565.1">
    <property type="nucleotide sequence ID" value="NZ_LITT01000009.1"/>
</dbReference>
<dbReference type="OrthoDB" id="9765517at2"/>
<dbReference type="EMBL" id="LITT01000009">
    <property type="protein sequence ID" value="OAA90922.1"/>
    <property type="molecule type" value="Genomic_DNA"/>
</dbReference>
<keyword evidence="1" id="KW-0436">Ligase</keyword>
<dbReference type="InterPro" id="IPR005494">
    <property type="entry name" value="GSPS_pre-ATP-grasp-like_dom"/>
</dbReference>
<evidence type="ECO:0000256" key="3">
    <source>
        <dbReference type="ARBA" id="ARBA00022741"/>
    </source>
</evidence>
<evidence type="ECO:0000256" key="4">
    <source>
        <dbReference type="ARBA" id="ARBA00022840"/>
    </source>
</evidence>
<comment type="caution">
    <text evidence="7">The sequence shown here is derived from an EMBL/GenBank/DDBJ whole genome shotgun (WGS) entry which is preliminary data.</text>
</comment>
<evidence type="ECO:0000256" key="5">
    <source>
        <dbReference type="ARBA" id="ARBA00022842"/>
    </source>
</evidence>
<feature type="domain" description="Glutathionylspermidine synthase pre-ATP-grasp-like" evidence="6">
    <location>
        <begin position="28"/>
        <end position="399"/>
    </location>
</feature>
<dbReference type="Pfam" id="PF03738">
    <property type="entry name" value="GSP_synth"/>
    <property type="match status" value="2"/>
</dbReference>
<keyword evidence="2" id="KW-0479">Metal-binding</keyword>
<dbReference type="Gene3D" id="3.30.1490.270">
    <property type="match status" value="1"/>
</dbReference>
<reference evidence="7 8" key="1">
    <citation type="journal article" date="2015" name="Biotechnol. Bioeng.">
        <title>Genome sequence and phenotypic characterization of Caulobacter segnis.</title>
        <authorList>
            <person name="Patel S."/>
            <person name="Fletcher B."/>
            <person name="Scott D.C."/>
            <person name="Ely B."/>
        </authorList>
    </citation>
    <scope>NUCLEOTIDE SEQUENCE [LARGE SCALE GENOMIC DNA]</scope>
    <source>
        <strain evidence="7 8">ERI-2</strain>
    </source>
</reference>
<evidence type="ECO:0000259" key="6">
    <source>
        <dbReference type="Pfam" id="PF03738"/>
    </source>
</evidence>
<dbReference type="GO" id="GO:0046872">
    <property type="term" value="F:metal ion binding"/>
    <property type="evidence" value="ECO:0007669"/>
    <property type="project" value="UniProtKB-KW"/>
</dbReference>
<keyword evidence="5" id="KW-0460">Magnesium</keyword>
<feature type="domain" description="Glutathionylspermidine synthase pre-ATP-grasp-like" evidence="6">
    <location>
        <begin position="434"/>
        <end position="812"/>
    </location>
</feature>
<proteinExistence type="predicted"/>
<keyword evidence="4" id="KW-0067">ATP-binding</keyword>
<dbReference type="PATRIC" id="fig|1538.10.peg.1494"/>
<evidence type="ECO:0000313" key="7">
    <source>
        <dbReference type="EMBL" id="OAA90922.1"/>
    </source>
</evidence>
<sequence length="816" mass="96979">MKYNNVVDELLFEYYSIHCRRKGDIYSPYPFYLTEIEYNKIKNYTNVIDRLSLDVLNNFNTKYSDYESMIPDFPLKDEIMNLNREIPDIFWTRYDCFLQYDDKIFFSEGNYDKPCAQRELAIGEYFNCNNNANRGFVQNFREKFNSIIQKYYGGKKINVLVLADPCHYEEVHLSMLYRKWLEDDRINVIFGGSNNIYIKNEEVYCFNRHIDVILRQFPCENLYEVNDIKLLLNLYEKNKVLILNDPRVIILQSKSIFAYFHKLLRENRLDEGTASVVRECIPYTELLSDTNFDVVRYNKDKYVIKPILGRYSEDVFIGKLYSKEEWKSILDDIKEYKHYYVLQEFKEIRKDNVVELRGGYTHTVDAFCNLGVYLTCNEIRGICSRWNYDYLTNNETTFITPIGIRNSKLNIKYSKNIKDRCSEFKKVNLDLVKLGFTGAYNNAREYISLDEVILSSDKFEELKNASCEVLNIFRKVSEFIYENKGMFDEILGTSNVSESIYSSKDFKYLSILGRMDWALDTDNNLKLMELNNETPAGLYESTIVNDYLVNRYKRNVQNPNKNLKNILSENIEGYIMKYSPKTIGIFSTCYYEDYYNIDIVYNIIKKIGDKYGIRVIRGNVYNLRVENGRLYYFDDRIDMIYRYFPLNWFEKFNMQDVGKWINNKNCINQPVTMIGQSKSIFAVVYEMLGTDFFTQHEKSVILKYIPYTDFSNKSMKTIDYICKPILEREGEGIYTRGQLSCQDINNLDNYIFQERINIKTLNYICRSTFGEKRKNLFPILGCFYSKSEFIGMYCRLGDLITREKCIYMPVYIDRVV</sequence>
<dbReference type="GO" id="GO:0005524">
    <property type="term" value="F:ATP binding"/>
    <property type="evidence" value="ECO:0007669"/>
    <property type="project" value="UniProtKB-KW"/>
</dbReference>
<evidence type="ECO:0000256" key="2">
    <source>
        <dbReference type="ARBA" id="ARBA00022723"/>
    </source>
</evidence>
<accession>A0A162L495</accession>
<dbReference type="SUPFAM" id="SSF56059">
    <property type="entry name" value="Glutathione synthetase ATP-binding domain-like"/>
    <property type="match status" value="2"/>
</dbReference>
<organism evidence="7 8">
    <name type="scientific">Clostridium ljungdahlii</name>
    <dbReference type="NCBI Taxonomy" id="1538"/>
    <lineage>
        <taxon>Bacteria</taxon>
        <taxon>Bacillati</taxon>
        <taxon>Bacillota</taxon>
        <taxon>Clostridia</taxon>
        <taxon>Eubacteriales</taxon>
        <taxon>Clostridiaceae</taxon>
        <taxon>Clostridium</taxon>
    </lineage>
</organism>
<keyword evidence="3" id="KW-0547">Nucleotide-binding</keyword>
<evidence type="ECO:0000313" key="8">
    <source>
        <dbReference type="Proteomes" id="UP000077407"/>
    </source>
</evidence>
<dbReference type="AlphaFoldDB" id="A0A162L495"/>
<dbReference type="GO" id="GO:0016874">
    <property type="term" value="F:ligase activity"/>
    <property type="evidence" value="ECO:0007669"/>
    <property type="project" value="UniProtKB-KW"/>
</dbReference>
<gene>
    <name evidence="7" type="ORF">WY13_00988</name>
</gene>
<name>A0A162L495_9CLOT</name>
<protein>
    <submittedName>
        <fullName evidence="7">Glutathionylspermidine synthase</fullName>
    </submittedName>
</protein>
<dbReference type="Proteomes" id="UP000077407">
    <property type="component" value="Unassembled WGS sequence"/>
</dbReference>